<dbReference type="Pfam" id="PF13639">
    <property type="entry name" value="zf-RING_2"/>
    <property type="match status" value="1"/>
</dbReference>
<dbReference type="GO" id="GO:0016020">
    <property type="term" value="C:membrane"/>
    <property type="evidence" value="ECO:0007669"/>
    <property type="project" value="UniProtKB-SubCell"/>
</dbReference>
<evidence type="ECO:0000256" key="11">
    <source>
        <dbReference type="ARBA" id="ARBA00022989"/>
    </source>
</evidence>
<evidence type="ECO:0000256" key="5">
    <source>
        <dbReference type="ARBA" id="ARBA00022679"/>
    </source>
</evidence>
<dbReference type="InterPro" id="IPR001841">
    <property type="entry name" value="Znf_RING"/>
</dbReference>
<feature type="transmembrane region" description="Helical" evidence="15">
    <location>
        <begin position="53"/>
        <end position="75"/>
    </location>
</feature>
<dbReference type="KEGG" id="ppp:112287007"/>
<dbReference type="PaxDb" id="3218-PP1S213_71V6.1"/>
<dbReference type="STRING" id="3218.A9TED3"/>
<comment type="subcellular location">
    <subcellularLocation>
        <location evidence="2">Membrane</location>
        <topology evidence="2">Single-pass membrane protein</topology>
    </subcellularLocation>
</comment>
<dbReference type="EC" id="2.3.2.27" evidence="4"/>
<accession>A9TED3</accession>
<evidence type="ECO:0000256" key="14">
    <source>
        <dbReference type="SAM" id="MobiDB-lite"/>
    </source>
</evidence>
<evidence type="ECO:0000313" key="19">
    <source>
        <dbReference type="Proteomes" id="UP000006727"/>
    </source>
</evidence>
<dbReference type="AlphaFoldDB" id="A9TED3"/>
<reference evidence="17 19" key="2">
    <citation type="journal article" date="2018" name="Plant J.">
        <title>The Physcomitrella patens chromosome-scale assembly reveals moss genome structure and evolution.</title>
        <authorList>
            <person name="Lang D."/>
            <person name="Ullrich K.K."/>
            <person name="Murat F."/>
            <person name="Fuchs J."/>
            <person name="Jenkins J."/>
            <person name="Haas F.B."/>
            <person name="Piednoel M."/>
            <person name="Gundlach H."/>
            <person name="Van Bel M."/>
            <person name="Meyberg R."/>
            <person name="Vives C."/>
            <person name="Morata J."/>
            <person name="Symeonidi A."/>
            <person name="Hiss M."/>
            <person name="Muchero W."/>
            <person name="Kamisugi Y."/>
            <person name="Saleh O."/>
            <person name="Blanc G."/>
            <person name="Decker E.L."/>
            <person name="van Gessel N."/>
            <person name="Grimwood J."/>
            <person name="Hayes R.D."/>
            <person name="Graham S.W."/>
            <person name="Gunter L.E."/>
            <person name="McDaniel S.F."/>
            <person name="Hoernstein S.N.W."/>
            <person name="Larsson A."/>
            <person name="Li F.W."/>
            <person name="Perroud P.F."/>
            <person name="Phillips J."/>
            <person name="Ranjan P."/>
            <person name="Rokshar D.S."/>
            <person name="Rothfels C.J."/>
            <person name="Schneider L."/>
            <person name="Shu S."/>
            <person name="Stevenson D.W."/>
            <person name="Thummler F."/>
            <person name="Tillich M."/>
            <person name="Villarreal Aguilar J.C."/>
            <person name="Widiez T."/>
            <person name="Wong G.K."/>
            <person name="Wymore A."/>
            <person name="Zhang Y."/>
            <person name="Zimmer A.D."/>
            <person name="Quatrano R.S."/>
            <person name="Mayer K.F.X."/>
            <person name="Goodstein D."/>
            <person name="Casacuberta J.M."/>
            <person name="Vandepoele K."/>
            <person name="Reski R."/>
            <person name="Cuming A.C."/>
            <person name="Tuskan G.A."/>
            <person name="Maumus F."/>
            <person name="Salse J."/>
            <person name="Schmutz J."/>
            <person name="Rensing S.A."/>
        </authorList>
    </citation>
    <scope>NUCLEOTIDE SEQUENCE [LARGE SCALE GENOMIC DNA]</scope>
    <source>
        <strain evidence="18 19">cv. Gransden 2004</strain>
    </source>
</reference>
<keyword evidence="11 15" id="KW-1133">Transmembrane helix</keyword>
<dbReference type="Gene3D" id="3.30.40.10">
    <property type="entry name" value="Zinc/RING finger domain, C3HC4 (zinc finger)"/>
    <property type="match status" value="1"/>
</dbReference>
<proteinExistence type="predicted"/>
<keyword evidence="9" id="KW-0833">Ubl conjugation pathway</keyword>
<evidence type="ECO:0000256" key="1">
    <source>
        <dbReference type="ARBA" id="ARBA00000900"/>
    </source>
</evidence>
<dbReference type="Gramene" id="Pp3c9_3390V3.4">
    <property type="protein sequence ID" value="Pp3c9_3390V3.4"/>
    <property type="gene ID" value="Pp3c9_3390"/>
</dbReference>
<dbReference type="Proteomes" id="UP000006727">
    <property type="component" value="Chromosome 9"/>
</dbReference>
<name>A9TED3_PHYPA</name>
<feature type="domain" description="RING-type" evidence="16">
    <location>
        <begin position="138"/>
        <end position="180"/>
    </location>
</feature>
<reference evidence="17 19" key="1">
    <citation type="journal article" date="2008" name="Science">
        <title>The Physcomitrella genome reveals evolutionary insights into the conquest of land by plants.</title>
        <authorList>
            <person name="Rensing S."/>
            <person name="Lang D."/>
            <person name="Zimmer A."/>
            <person name="Terry A."/>
            <person name="Salamov A."/>
            <person name="Shapiro H."/>
            <person name="Nishiyama T."/>
            <person name="Perroud P.-F."/>
            <person name="Lindquist E."/>
            <person name="Kamisugi Y."/>
            <person name="Tanahashi T."/>
            <person name="Sakakibara K."/>
            <person name="Fujita T."/>
            <person name="Oishi K."/>
            <person name="Shin-I T."/>
            <person name="Kuroki Y."/>
            <person name="Toyoda A."/>
            <person name="Suzuki Y."/>
            <person name="Hashimoto A."/>
            <person name="Yamaguchi K."/>
            <person name="Sugano A."/>
            <person name="Kohara Y."/>
            <person name="Fujiyama A."/>
            <person name="Anterola A."/>
            <person name="Aoki S."/>
            <person name="Ashton N."/>
            <person name="Barbazuk W.B."/>
            <person name="Barker E."/>
            <person name="Bennetzen J."/>
            <person name="Bezanilla M."/>
            <person name="Blankenship R."/>
            <person name="Cho S.H."/>
            <person name="Dutcher S."/>
            <person name="Estelle M."/>
            <person name="Fawcett J.A."/>
            <person name="Gundlach H."/>
            <person name="Hanada K."/>
            <person name="Heyl A."/>
            <person name="Hicks K.A."/>
            <person name="Hugh J."/>
            <person name="Lohr M."/>
            <person name="Mayer K."/>
            <person name="Melkozernov A."/>
            <person name="Murata T."/>
            <person name="Nelson D."/>
            <person name="Pils B."/>
            <person name="Prigge M."/>
            <person name="Reiss B."/>
            <person name="Renner T."/>
            <person name="Rombauts S."/>
            <person name="Rushton P."/>
            <person name="Sanderfoot A."/>
            <person name="Schween G."/>
            <person name="Shiu S.-H."/>
            <person name="Stueber K."/>
            <person name="Theodoulou F.L."/>
            <person name="Tu H."/>
            <person name="Van de Peer Y."/>
            <person name="Verrier P.J."/>
            <person name="Waters E."/>
            <person name="Wood A."/>
            <person name="Yang L."/>
            <person name="Cove D."/>
            <person name="Cuming A."/>
            <person name="Hasebe M."/>
            <person name="Lucas S."/>
            <person name="Mishler D.B."/>
            <person name="Reski R."/>
            <person name="Grigoriev I."/>
            <person name="Quatrano R.S."/>
            <person name="Boore J.L."/>
        </authorList>
    </citation>
    <scope>NUCLEOTIDE SEQUENCE [LARGE SCALE GENOMIC DNA]</scope>
    <source>
        <strain evidence="18 19">cv. Gransden 2004</strain>
    </source>
</reference>
<dbReference type="CDD" id="cd16461">
    <property type="entry name" value="RING-H2_EL5-like"/>
    <property type="match status" value="1"/>
</dbReference>
<dbReference type="InterPro" id="IPR013083">
    <property type="entry name" value="Znf_RING/FYVE/PHD"/>
</dbReference>
<dbReference type="PANTHER" id="PTHR46913:SF1">
    <property type="entry name" value="RING-H2 FINGER PROTEIN ATL16"/>
    <property type="match status" value="1"/>
</dbReference>
<evidence type="ECO:0000256" key="2">
    <source>
        <dbReference type="ARBA" id="ARBA00004167"/>
    </source>
</evidence>
<dbReference type="RefSeq" id="XP_024385350.1">
    <property type="nucleotide sequence ID" value="XM_024529582.2"/>
</dbReference>
<dbReference type="PANTHER" id="PTHR46913">
    <property type="entry name" value="RING-H2 FINGER PROTEIN ATL16"/>
    <property type="match status" value="1"/>
</dbReference>
<dbReference type="HOGENOM" id="CLU_714549_0_0_1"/>
<evidence type="ECO:0000256" key="10">
    <source>
        <dbReference type="ARBA" id="ARBA00022833"/>
    </source>
</evidence>
<dbReference type="GO" id="GO:0008270">
    <property type="term" value="F:zinc ion binding"/>
    <property type="evidence" value="ECO:0007669"/>
    <property type="project" value="UniProtKB-KW"/>
</dbReference>
<evidence type="ECO:0000256" key="9">
    <source>
        <dbReference type="ARBA" id="ARBA00022786"/>
    </source>
</evidence>
<dbReference type="PROSITE" id="PS50089">
    <property type="entry name" value="ZF_RING_2"/>
    <property type="match status" value="1"/>
</dbReference>
<dbReference type="GO" id="GO:0016567">
    <property type="term" value="P:protein ubiquitination"/>
    <property type="evidence" value="ECO:0007669"/>
    <property type="project" value="InterPro"/>
</dbReference>
<dbReference type="GeneID" id="112287007"/>
<feature type="compositionally biased region" description="Basic and acidic residues" evidence="14">
    <location>
        <begin position="219"/>
        <end position="229"/>
    </location>
</feature>
<feature type="compositionally biased region" description="Basic and acidic residues" evidence="14">
    <location>
        <begin position="189"/>
        <end position="212"/>
    </location>
</feature>
<dbReference type="SMART" id="SM00184">
    <property type="entry name" value="RING"/>
    <property type="match status" value="1"/>
</dbReference>
<evidence type="ECO:0000256" key="13">
    <source>
        <dbReference type="PROSITE-ProRule" id="PRU00175"/>
    </source>
</evidence>
<dbReference type="EnsemblPlants" id="Pp3c9_3390V3.4">
    <property type="protein sequence ID" value="Pp3c9_3390V3.4"/>
    <property type="gene ID" value="Pp3c9_3390"/>
</dbReference>
<keyword evidence="10" id="KW-0862">Zinc</keyword>
<evidence type="ECO:0000256" key="4">
    <source>
        <dbReference type="ARBA" id="ARBA00012483"/>
    </source>
</evidence>
<dbReference type="InterPro" id="IPR044600">
    <property type="entry name" value="ATL1/ATL16-like"/>
</dbReference>
<feature type="region of interest" description="Disordered" evidence="14">
    <location>
        <begin position="84"/>
        <end position="108"/>
    </location>
</feature>
<dbReference type="GO" id="GO:0061630">
    <property type="term" value="F:ubiquitin protein ligase activity"/>
    <property type="evidence" value="ECO:0007669"/>
    <property type="project" value="UniProtKB-EC"/>
</dbReference>
<dbReference type="OrthoDB" id="8062037at2759"/>
<organism evidence="17">
    <name type="scientific">Physcomitrium patens</name>
    <name type="common">Spreading-leaved earth moss</name>
    <name type="synonym">Physcomitrella patens</name>
    <dbReference type="NCBI Taxonomy" id="3218"/>
    <lineage>
        <taxon>Eukaryota</taxon>
        <taxon>Viridiplantae</taxon>
        <taxon>Streptophyta</taxon>
        <taxon>Embryophyta</taxon>
        <taxon>Bryophyta</taxon>
        <taxon>Bryophytina</taxon>
        <taxon>Bryopsida</taxon>
        <taxon>Funariidae</taxon>
        <taxon>Funariales</taxon>
        <taxon>Funariaceae</taxon>
        <taxon>Physcomitrium</taxon>
    </lineage>
</organism>
<dbReference type="SUPFAM" id="SSF57850">
    <property type="entry name" value="RING/U-box"/>
    <property type="match status" value="1"/>
</dbReference>
<keyword evidence="8 13" id="KW-0863">Zinc-finger</keyword>
<evidence type="ECO:0000259" key="16">
    <source>
        <dbReference type="PROSITE" id="PS50089"/>
    </source>
</evidence>
<evidence type="ECO:0000256" key="12">
    <source>
        <dbReference type="ARBA" id="ARBA00023136"/>
    </source>
</evidence>
<gene>
    <name evidence="18" type="primary">LOC112287007</name>
    <name evidence="17" type="ORF">PHYPA_012216</name>
</gene>
<evidence type="ECO:0000256" key="8">
    <source>
        <dbReference type="ARBA" id="ARBA00022771"/>
    </source>
</evidence>
<dbReference type="FunCoup" id="A9TED3">
    <property type="interactions" value="29"/>
</dbReference>
<keyword evidence="19" id="KW-1185">Reference proteome</keyword>
<evidence type="ECO:0000313" key="17">
    <source>
        <dbReference type="EMBL" id="PNR47743.1"/>
    </source>
</evidence>
<dbReference type="EnsemblPlants" id="Pp3c9_3390V3.1">
    <property type="protein sequence ID" value="Pp3c9_3390V3.1"/>
    <property type="gene ID" value="Pp3c9_3390"/>
</dbReference>
<evidence type="ECO:0000256" key="15">
    <source>
        <dbReference type="SAM" id="Phobius"/>
    </source>
</evidence>
<comment type="catalytic activity">
    <reaction evidence="1">
        <text>S-ubiquitinyl-[E2 ubiquitin-conjugating enzyme]-L-cysteine + [acceptor protein]-L-lysine = [E2 ubiquitin-conjugating enzyme]-L-cysteine + N(6)-ubiquitinyl-[acceptor protein]-L-lysine.</text>
        <dbReference type="EC" id="2.3.2.27"/>
    </reaction>
</comment>
<sequence>MEVTVGGAHRLLDSQISFVSKAVTMAPISSANHVNASGTGYMEPVTLVKFNPAFAALLIAMIASIFLVGFLMGLLKRCIPPSEADDDNSLTRRRFPDRSARQASKSQRGLDPEIVQALPLIHYKDLPTDQKVKKCDDCLICLAPFDSGDLLRLLPECSHAFHSDCIGAWFQSHSTCPLCRACLAHPAEEESRQDQDGDHSVNDEQEGTRESGDIDIVELENRRSSERDASGVNTTISEVERVTGARAGSMPAGEEEGHHRAPLLSNLVGSFTPAVRLVVVPEKFASLASIRRSSSTGTDLLQVPKPSYIVDSEGTQHNRKLFQSYSTDSLPKHQLDLNGSPSTSTSLEDLWSTADLEAGASSATHLITNGEISTKPSGNWSTRWKFRNLRYV</sequence>
<comment type="pathway">
    <text evidence="3">Protein modification; protein ubiquitination.</text>
</comment>
<keyword evidence="6 15" id="KW-0812">Transmembrane</keyword>
<dbReference type="eggNOG" id="KOG0800">
    <property type="taxonomic scope" value="Eukaryota"/>
</dbReference>
<feature type="region of interest" description="Disordered" evidence="14">
    <location>
        <begin position="189"/>
        <end position="233"/>
    </location>
</feature>
<evidence type="ECO:0000313" key="18">
    <source>
        <dbReference type="EnsemblPlants" id="Pp3c9_3390V3.1"/>
    </source>
</evidence>
<keyword evidence="5" id="KW-0808">Transferase</keyword>
<dbReference type="FunFam" id="3.30.40.10:FF:000830">
    <property type="entry name" value="RING-H2 finger protein ATL28"/>
    <property type="match status" value="1"/>
</dbReference>
<dbReference type="Gramene" id="Pp3c9_3390V3.3">
    <property type="protein sequence ID" value="Pp3c9_3390V3.3"/>
    <property type="gene ID" value="Pp3c9_3390"/>
</dbReference>
<evidence type="ECO:0000256" key="6">
    <source>
        <dbReference type="ARBA" id="ARBA00022692"/>
    </source>
</evidence>
<dbReference type="EnsemblPlants" id="Pp3c9_3390V3.3">
    <property type="protein sequence ID" value="Pp3c9_3390V3.3"/>
    <property type="gene ID" value="Pp3c9_3390"/>
</dbReference>
<evidence type="ECO:0000256" key="3">
    <source>
        <dbReference type="ARBA" id="ARBA00004906"/>
    </source>
</evidence>
<keyword evidence="7" id="KW-0479">Metal-binding</keyword>
<reference evidence="18" key="3">
    <citation type="submission" date="2020-12" db="UniProtKB">
        <authorList>
            <consortium name="EnsemblPlants"/>
        </authorList>
    </citation>
    <scope>IDENTIFICATION</scope>
</reference>
<evidence type="ECO:0000256" key="7">
    <source>
        <dbReference type="ARBA" id="ARBA00022723"/>
    </source>
</evidence>
<protein>
    <recommendedName>
        <fullName evidence="4">RING-type E3 ubiquitin transferase</fullName>
        <ecNumber evidence="4">2.3.2.27</ecNumber>
    </recommendedName>
</protein>
<dbReference type="Gramene" id="Pp3c9_3390V3.1">
    <property type="protein sequence ID" value="Pp3c9_3390V3.1"/>
    <property type="gene ID" value="Pp3c9_3390"/>
</dbReference>
<dbReference type="EMBL" id="ABEU02000009">
    <property type="protein sequence ID" value="PNR47743.1"/>
    <property type="molecule type" value="Genomic_DNA"/>
</dbReference>
<keyword evidence="12 15" id="KW-0472">Membrane</keyword>